<gene>
    <name evidence="1" type="ORF">DEBURN_LOCUS11886</name>
</gene>
<sequence>NVLNTTHIVGYRNTASTLNNIIGSYLPSVDEHTEPYESVAIDYMNNIQISPTDANKLFHHYINFTTKLILKEGMRVMFLNNSLFKKGLFNDFIGVVLKIIYDDIVQVAFPLKTGISNVIVVKETSYFR</sequence>
<protein>
    <submittedName>
        <fullName evidence="1">4900_t:CDS:1</fullName>
    </submittedName>
</protein>
<dbReference type="OrthoDB" id="2325450at2759"/>
<reference evidence="1" key="1">
    <citation type="submission" date="2021-06" db="EMBL/GenBank/DDBJ databases">
        <authorList>
            <person name="Kallberg Y."/>
            <person name="Tangrot J."/>
            <person name="Rosling A."/>
        </authorList>
    </citation>
    <scope>NUCLEOTIDE SEQUENCE</scope>
    <source>
        <strain evidence="1">AZ414A</strain>
    </source>
</reference>
<feature type="non-terminal residue" evidence="1">
    <location>
        <position position="1"/>
    </location>
</feature>
<keyword evidence="2" id="KW-1185">Reference proteome</keyword>
<evidence type="ECO:0000313" key="2">
    <source>
        <dbReference type="Proteomes" id="UP000789706"/>
    </source>
</evidence>
<evidence type="ECO:0000313" key="1">
    <source>
        <dbReference type="EMBL" id="CAG8664858.1"/>
    </source>
</evidence>
<comment type="caution">
    <text evidence="1">The sequence shown here is derived from an EMBL/GenBank/DDBJ whole genome shotgun (WGS) entry which is preliminary data.</text>
</comment>
<name>A0A9N9HD43_9GLOM</name>
<organism evidence="1 2">
    <name type="scientific">Diversispora eburnea</name>
    <dbReference type="NCBI Taxonomy" id="1213867"/>
    <lineage>
        <taxon>Eukaryota</taxon>
        <taxon>Fungi</taxon>
        <taxon>Fungi incertae sedis</taxon>
        <taxon>Mucoromycota</taxon>
        <taxon>Glomeromycotina</taxon>
        <taxon>Glomeromycetes</taxon>
        <taxon>Diversisporales</taxon>
        <taxon>Diversisporaceae</taxon>
        <taxon>Diversispora</taxon>
    </lineage>
</organism>
<feature type="non-terminal residue" evidence="1">
    <location>
        <position position="128"/>
    </location>
</feature>
<proteinExistence type="predicted"/>
<accession>A0A9N9HD43</accession>
<dbReference type="AlphaFoldDB" id="A0A9N9HD43"/>
<dbReference type="Proteomes" id="UP000789706">
    <property type="component" value="Unassembled WGS sequence"/>
</dbReference>
<dbReference type="EMBL" id="CAJVPK010009089">
    <property type="protein sequence ID" value="CAG8664858.1"/>
    <property type="molecule type" value="Genomic_DNA"/>
</dbReference>